<keyword evidence="2" id="KW-0805">Transcription regulation</keyword>
<evidence type="ECO:0000313" key="7">
    <source>
        <dbReference type="EMBL" id="MFB4719415.1"/>
    </source>
</evidence>
<dbReference type="PANTHER" id="PTHR30204:SF69">
    <property type="entry name" value="MERR-FAMILY TRANSCRIPTIONAL REGULATOR"/>
    <property type="match status" value="1"/>
</dbReference>
<evidence type="ECO:0000256" key="4">
    <source>
        <dbReference type="ARBA" id="ARBA00023163"/>
    </source>
</evidence>
<keyword evidence="4" id="KW-0804">Transcription</keyword>
<dbReference type="GO" id="GO:0003677">
    <property type="term" value="F:DNA binding"/>
    <property type="evidence" value="ECO:0007669"/>
    <property type="project" value="UniProtKB-KW"/>
</dbReference>
<protein>
    <submittedName>
        <fullName evidence="8">MerR family transcriptional regulator</fullName>
    </submittedName>
</protein>
<dbReference type="InterPro" id="IPR047057">
    <property type="entry name" value="MerR_fam"/>
</dbReference>
<dbReference type="InterPro" id="IPR009061">
    <property type="entry name" value="DNA-bd_dom_put_sf"/>
</dbReference>
<dbReference type="RefSeq" id="WP_119915468.1">
    <property type="nucleotide sequence ID" value="NZ_CP097173.1"/>
</dbReference>
<dbReference type="Pfam" id="PF13411">
    <property type="entry name" value="MerR_1"/>
    <property type="match status" value="1"/>
</dbReference>
<dbReference type="SMART" id="SM00422">
    <property type="entry name" value="HTH_MERR"/>
    <property type="match status" value="1"/>
</dbReference>
<feature type="domain" description="HTH merR-type" evidence="6">
    <location>
        <begin position="1"/>
        <end position="68"/>
    </location>
</feature>
<reference evidence="8" key="1">
    <citation type="submission" date="2023-09" db="EMBL/GenBank/DDBJ databases">
        <title>Coexistence of blaNDM-1 and blaKPC-2 in Enterobacter chuandaensis.</title>
        <authorList>
            <person name="Chen R."/>
        </authorList>
    </citation>
    <scope>NUCLEOTIDE SEQUENCE</scope>
    <source>
        <strain evidence="8">FAHZZU5885</strain>
    </source>
</reference>
<dbReference type="PROSITE" id="PS50937">
    <property type="entry name" value="HTH_MERR_2"/>
    <property type="match status" value="1"/>
</dbReference>
<evidence type="ECO:0000256" key="3">
    <source>
        <dbReference type="ARBA" id="ARBA00023125"/>
    </source>
</evidence>
<dbReference type="EMBL" id="CP135253">
    <property type="protein sequence ID" value="WNS36630.1"/>
    <property type="molecule type" value="Genomic_DNA"/>
</dbReference>
<dbReference type="InterPro" id="IPR000551">
    <property type="entry name" value="MerR-type_HTH_dom"/>
</dbReference>
<organism evidence="8">
    <name type="scientific">Enterobacter chuandaensis</name>
    <dbReference type="NCBI Taxonomy" id="2497875"/>
    <lineage>
        <taxon>Bacteria</taxon>
        <taxon>Pseudomonadati</taxon>
        <taxon>Pseudomonadota</taxon>
        <taxon>Gammaproteobacteria</taxon>
        <taxon>Enterobacterales</taxon>
        <taxon>Enterobacteriaceae</taxon>
        <taxon>Enterobacter</taxon>
        <taxon>Enterobacter cloacae complex</taxon>
    </lineage>
</organism>
<dbReference type="AlphaFoldDB" id="A0AA96M367"/>
<gene>
    <name evidence="7" type="ORF">ACE3KR_11035</name>
    <name evidence="8" type="ORF">RQP59_16260</name>
</gene>
<proteinExistence type="predicted"/>
<evidence type="ECO:0000259" key="6">
    <source>
        <dbReference type="PROSITE" id="PS50937"/>
    </source>
</evidence>
<dbReference type="KEGG" id="echu:RQP59_16260"/>
<dbReference type="PANTHER" id="PTHR30204">
    <property type="entry name" value="REDOX-CYCLING DRUG-SENSING TRANSCRIPTIONAL ACTIVATOR SOXR"/>
    <property type="match status" value="1"/>
</dbReference>
<keyword evidence="1" id="KW-0678">Repressor</keyword>
<reference evidence="7 9" key="2">
    <citation type="submission" date="2024-09" db="EMBL/GenBank/DDBJ databases">
        <title>Molecular characterization of Carbapenemase-producing Enterobacter cloacae Complex from Infections in Argentina.</title>
        <authorList>
            <person name="De Mendieta J.M."/>
            <person name="Gomez S."/>
        </authorList>
    </citation>
    <scope>NUCLEOTIDE SEQUENCE [LARGE SCALE GENOMIC DNA]</scope>
    <source>
        <strain evidence="7 9">M23267</strain>
    </source>
</reference>
<evidence type="ECO:0000256" key="2">
    <source>
        <dbReference type="ARBA" id="ARBA00023015"/>
    </source>
</evidence>
<dbReference type="GeneID" id="93246525"/>
<evidence type="ECO:0000313" key="8">
    <source>
        <dbReference type="EMBL" id="WNS36630.1"/>
    </source>
</evidence>
<evidence type="ECO:0000256" key="1">
    <source>
        <dbReference type="ARBA" id="ARBA00022491"/>
    </source>
</evidence>
<dbReference type="Proteomes" id="UP001577381">
    <property type="component" value="Unassembled WGS sequence"/>
</dbReference>
<keyword evidence="5" id="KW-0175">Coiled coil</keyword>
<sequence>MRPSDLAKLTGVSNRVLRHYESKGLIRSRRLDNGYRDYDPKEAEKVKWVISLIKCGFSTRQIAELEKFSQISDMDDDRFIMCLEQHRNKLQALDTLIELLNERRNALAARIHSYE</sequence>
<evidence type="ECO:0000256" key="5">
    <source>
        <dbReference type="SAM" id="Coils"/>
    </source>
</evidence>
<dbReference type="GO" id="GO:0003700">
    <property type="term" value="F:DNA-binding transcription factor activity"/>
    <property type="evidence" value="ECO:0007669"/>
    <property type="project" value="InterPro"/>
</dbReference>
<keyword evidence="3" id="KW-0238">DNA-binding</keyword>
<feature type="coiled-coil region" evidence="5">
    <location>
        <begin position="83"/>
        <end position="110"/>
    </location>
</feature>
<name>A0AA96M367_9ENTR</name>
<accession>A0AA96M367</accession>
<dbReference type="PRINTS" id="PR00040">
    <property type="entry name" value="HTHMERR"/>
</dbReference>
<keyword evidence="9" id="KW-1185">Reference proteome</keyword>
<evidence type="ECO:0000313" key="9">
    <source>
        <dbReference type="Proteomes" id="UP001577381"/>
    </source>
</evidence>
<dbReference type="PROSITE" id="PS00552">
    <property type="entry name" value="HTH_MERR_1"/>
    <property type="match status" value="1"/>
</dbReference>
<dbReference type="Gene3D" id="1.10.1660.10">
    <property type="match status" value="1"/>
</dbReference>
<dbReference type="SUPFAM" id="SSF46955">
    <property type="entry name" value="Putative DNA-binding domain"/>
    <property type="match status" value="1"/>
</dbReference>
<dbReference type="EMBL" id="JBHGSI010000002">
    <property type="protein sequence ID" value="MFB4719415.1"/>
    <property type="molecule type" value="Genomic_DNA"/>
</dbReference>